<reference evidence="6" key="1">
    <citation type="submission" date="2016-06" db="UniProtKB">
        <authorList>
            <consortium name="WormBaseParasite"/>
        </authorList>
    </citation>
    <scope>IDENTIFICATION</scope>
</reference>
<dbReference type="GO" id="GO:0004623">
    <property type="term" value="F:phospholipase A2 activity"/>
    <property type="evidence" value="ECO:0007669"/>
    <property type="project" value="InterPro"/>
</dbReference>
<gene>
    <name evidence="4" type="ORF">TCNE_LOCUS10254</name>
</gene>
<dbReference type="Pfam" id="PF05826">
    <property type="entry name" value="Phospholip_A2_2"/>
    <property type="match status" value="1"/>
</dbReference>
<dbReference type="PANTHER" id="PTHR12253">
    <property type="entry name" value="RH14732P"/>
    <property type="match status" value="1"/>
</dbReference>
<dbReference type="EMBL" id="UYWY01020439">
    <property type="protein sequence ID" value="VDM41575.1"/>
    <property type="molecule type" value="Genomic_DNA"/>
</dbReference>
<evidence type="ECO:0000313" key="6">
    <source>
        <dbReference type="WBParaSite" id="TCNE_0001025401-mRNA-1"/>
    </source>
</evidence>
<dbReference type="GO" id="GO:0050482">
    <property type="term" value="P:arachidonate secretion"/>
    <property type="evidence" value="ECO:0007669"/>
    <property type="project" value="InterPro"/>
</dbReference>
<dbReference type="InterPro" id="IPR016090">
    <property type="entry name" value="PLA2-like_dom"/>
</dbReference>
<evidence type="ECO:0000313" key="5">
    <source>
        <dbReference type="Proteomes" id="UP000050794"/>
    </source>
</evidence>
<dbReference type="Proteomes" id="UP000050794">
    <property type="component" value="Unassembled WGS sequence"/>
</dbReference>
<reference evidence="4 5" key="2">
    <citation type="submission" date="2018-11" db="EMBL/GenBank/DDBJ databases">
        <authorList>
            <consortium name="Pathogen Informatics"/>
        </authorList>
    </citation>
    <scope>NUCLEOTIDE SEQUENCE [LARGE SCALE GENOMIC DNA]</scope>
</reference>
<name>A0A183UP34_TOXCA</name>
<evidence type="ECO:0000313" key="4">
    <source>
        <dbReference type="EMBL" id="VDM41575.1"/>
    </source>
</evidence>
<proteinExistence type="predicted"/>
<keyword evidence="2" id="KW-0443">Lipid metabolism</keyword>
<dbReference type="GO" id="GO:0016042">
    <property type="term" value="P:lipid catabolic process"/>
    <property type="evidence" value="ECO:0007669"/>
    <property type="project" value="UniProtKB-KW"/>
</dbReference>
<dbReference type="WBParaSite" id="TCNE_0001025401-mRNA-1">
    <property type="protein sequence ID" value="TCNE_0001025401-mRNA-1"/>
    <property type="gene ID" value="TCNE_0001025401"/>
</dbReference>
<evidence type="ECO:0000256" key="2">
    <source>
        <dbReference type="ARBA" id="ARBA00023098"/>
    </source>
</evidence>
<dbReference type="InterPro" id="IPR036444">
    <property type="entry name" value="PLipase_A2_dom_sf"/>
</dbReference>
<feature type="domain" description="Phospholipase A2-like central" evidence="3">
    <location>
        <begin position="139"/>
        <end position="230"/>
    </location>
</feature>
<dbReference type="SUPFAM" id="SSF48619">
    <property type="entry name" value="Phospholipase A2, PLA2"/>
    <property type="match status" value="1"/>
</dbReference>
<keyword evidence="5" id="KW-1185">Reference proteome</keyword>
<evidence type="ECO:0000256" key="1">
    <source>
        <dbReference type="ARBA" id="ARBA00022963"/>
    </source>
</evidence>
<dbReference type="Gene3D" id="1.20.90.10">
    <property type="entry name" value="Phospholipase A2 domain"/>
    <property type="match status" value="1"/>
</dbReference>
<protein>
    <submittedName>
        <fullName evidence="6">Phospholipase A2 isozymes PA3A/PA3B/PA5</fullName>
    </submittedName>
</protein>
<dbReference type="GO" id="GO:0006644">
    <property type="term" value="P:phospholipid metabolic process"/>
    <property type="evidence" value="ECO:0007669"/>
    <property type="project" value="InterPro"/>
</dbReference>
<evidence type="ECO:0000259" key="3">
    <source>
        <dbReference type="Pfam" id="PF05826"/>
    </source>
</evidence>
<organism evidence="5 6">
    <name type="scientific">Toxocara canis</name>
    <name type="common">Canine roundworm</name>
    <dbReference type="NCBI Taxonomy" id="6265"/>
    <lineage>
        <taxon>Eukaryota</taxon>
        <taxon>Metazoa</taxon>
        <taxon>Ecdysozoa</taxon>
        <taxon>Nematoda</taxon>
        <taxon>Chromadorea</taxon>
        <taxon>Rhabditida</taxon>
        <taxon>Spirurina</taxon>
        <taxon>Ascaridomorpha</taxon>
        <taxon>Ascaridoidea</taxon>
        <taxon>Toxocaridae</taxon>
        <taxon>Toxocara</taxon>
    </lineage>
</organism>
<keyword evidence="1" id="KW-0442">Lipid degradation</keyword>
<accession>A0A183UP34</accession>
<sequence length="262" mass="29725">MRTIAALCLFTNVLYAILLRISAFRNVAIMTYVLHEENSNKYIVTKAAVPIGTNESSVVFSKETFGFENDLSATYSGDIVLHCREIPFRDNQVLLGEVQHTIDESVNVNHEYAKIANDCSAGAAANGRKRRHSAAYVIGEDWCDAPNGEVNSAIHHAIEEKICCKQHKFCPLFIPVSIEKYGHLNKLPYTISHCDCDLRFESCLKKVNSSTADFIGTLYFNTLPRQCFELRREHTCTKWKRRGVCAEHNTMLKAIFKDLSYY</sequence>
<dbReference type="AlphaFoldDB" id="A0A183UP34"/>